<keyword evidence="6" id="KW-0547">Nucleotide-binding</keyword>
<dbReference type="InterPro" id="IPR043519">
    <property type="entry name" value="NT_sf"/>
</dbReference>
<gene>
    <name evidence="13" type="ORF">UW84_C0044G0003</name>
</gene>
<keyword evidence="8 9" id="KW-0694">RNA-binding</keyword>
<evidence type="ECO:0000256" key="1">
    <source>
        <dbReference type="ARBA" id="ARBA00001946"/>
    </source>
</evidence>
<protein>
    <submittedName>
        <fullName evidence="13">tRNA nucleotidyltransferase/poly(A) polymerase</fullName>
    </submittedName>
</protein>
<dbReference type="GO" id="GO:0046872">
    <property type="term" value="F:metal ion binding"/>
    <property type="evidence" value="ECO:0007669"/>
    <property type="project" value="UniProtKB-KW"/>
</dbReference>
<evidence type="ECO:0000256" key="3">
    <source>
        <dbReference type="ARBA" id="ARBA00022694"/>
    </source>
</evidence>
<dbReference type="InterPro" id="IPR002646">
    <property type="entry name" value="PolA_pol_head_dom"/>
</dbReference>
<dbReference type="GO" id="GO:0000166">
    <property type="term" value="F:nucleotide binding"/>
    <property type="evidence" value="ECO:0007669"/>
    <property type="project" value="UniProtKB-KW"/>
</dbReference>
<dbReference type="Pfam" id="PF13735">
    <property type="entry name" value="tRNA_NucTran2_2"/>
    <property type="match status" value="1"/>
</dbReference>
<evidence type="ECO:0000256" key="8">
    <source>
        <dbReference type="ARBA" id="ARBA00022884"/>
    </source>
</evidence>
<dbReference type="Gene3D" id="1.10.246.80">
    <property type="match status" value="1"/>
</dbReference>
<evidence type="ECO:0000259" key="11">
    <source>
        <dbReference type="Pfam" id="PF12627"/>
    </source>
</evidence>
<evidence type="ECO:0000256" key="6">
    <source>
        <dbReference type="ARBA" id="ARBA00022741"/>
    </source>
</evidence>
<dbReference type="PANTHER" id="PTHR46173">
    <property type="entry name" value="CCA TRNA NUCLEOTIDYLTRANSFERASE 1, MITOCHONDRIAL"/>
    <property type="match status" value="1"/>
</dbReference>
<evidence type="ECO:0000256" key="4">
    <source>
        <dbReference type="ARBA" id="ARBA00022695"/>
    </source>
</evidence>
<feature type="domain" description="Poly A polymerase head" evidence="10">
    <location>
        <begin position="54"/>
        <end position="178"/>
    </location>
</feature>
<evidence type="ECO:0000313" key="13">
    <source>
        <dbReference type="EMBL" id="KKT84938.1"/>
    </source>
</evidence>
<dbReference type="InterPro" id="IPR050264">
    <property type="entry name" value="Bact_CCA-adding_enz_type3_sf"/>
</dbReference>
<dbReference type="InterPro" id="IPR032810">
    <property type="entry name" value="CCA-adding_enz_C"/>
</dbReference>
<comment type="cofactor">
    <cofactor evidence="1">
        <name>Mg(2+)</name>
        <dbReference type="ChEBI" id="CHEBI:18420"/>
    </cofactor>
</comment>
<dbReference type="Proteomes" id="UP000034797">
    <property type="component" value="Unassembled WGS sequence"/>
</dbReference>
<dbReference type="NCBIfam" id="TIGR00277">
    <property type="entry name" value="HDIG"/>
    <property type="match status" value="1"/>
</dbReference>
<comment type="similarity">
    <text evidence="9">Belongs to the tRNA nucleotidyltransferase/poly(A) polymerase family.</text>
</comment>
<evidence type="ECO:0000259" key="12">
    <source>
        <dbReference type="Pfam" id="PF13735"/>
    </source>
</evidence>
<evidence type="ECO:0000256" key="9">
    <source>
        <dbReference type="RuleBase" id="RU003953"/>
    </source>
</evidence>
<dbReference type="SUPFAM" id="SSF81301">
    <property type="entry name" value="Nucleotidyltransferase"/>
    <property type="match status" value="1"/>
</dbReference>
<dbReference type="SUPFAM" id="SSF81891">
    <property type="entry name" value="Poly A polymerase C-terminal region-like"/>
    <property type="match status" value="1"/>
</dbReference>
<evidence type="ECO:0000256" key="5">
    <source>
        <dbReference type="ARBA" id="ARBA00022723"/>
    </source>
</evidence>
<accession>A0A0G1KN26</accession>
<evidence type="ECO:0000259" key="10">
    <source>
        <dbReference type="Pfam" id="PF01743"/>
    </source>
</evidence>
<evidence type="ECO:0000313" key="14">
    <source>
        <dbReference type="Proteomes" id="UP000034797"/>
    </source>
</evidence>
<proteinExistence type="inferred from homology"/>
<keyword evidence="5" id="KW-0479">Metal-binding</keyword>
<evidence type="ECO:0000256" key="2">
    <source>
        <dbReference type="ARBA" id="ARBA00022679"/>
    </source>
</evidence>
<keyword evidence="2 9" id="KW-0808">Transferase</keyword>
<keyword evidence="7" id="KW-0460">Magnesium</keyword>
<dbReference type="InterPro" id="IPR032828">
    <property type="entry name" value="PolyA_RNA-bd"/>
</dbReference>
<sequence length="507" mass="57791">MSKKRVPCLANLTGVFLFCKRKNLGKAITITQVAAFFQFLKKVMKDYEKAGFEIYLVGGGVRNLVLGKVPENCDLTTNATPEQSLEVLKSRSPFYNNDFGTVSYNVTLNGKEELYEITTYRSEKEYSDFRRPDNVSWGKTLEEDVTRRDFTVNAMVVSRTELIDLVDGLADFDKGLIRAVGDPRSRFGEDALRMMRAIRFAAKLGFSIEEKTLLAIQEKSELLSKISKERVRDEFLRILESPYPADGVKMLISTGLMNQFMPEMLEGKGVVQGGHHTLSTLDHMIEALKECPSPDPIVRFATLIHDIGKPRSQRFKCRKCGKMFRDLAEEMTTCPSCGSTQPTRGMVTFYGHEVVGARMAKEIIERLKFNRKQIDKIITLVRWHMFAYQPEMTDAAIRRLIRKVGKENISDMVMLRIADRKGSGAKTTSWRFMELQKRIGEQLFEPMEINDMAVNGLDVMEVLKVTPGPIIGKVLKELFKEVLEDTSKNNREYLLKKIKELGDGFHK</sequence>
<dbReference type="Gene3D" id="3.30.460.10">
    <property type="entry name" value="Beta Polymerase, domain 2"/>
    <property type="match status" value="1"/>
</dbReference>
<keyword evidence="3" id="KW-0819">tRNA processing</keyword>
<dbReference type="PATRIC" id="fig|1618380.3.peg.678"/>
<dbReference type="AlphaFoldDB" id="A0A0G1KN26"/>
<dbReference type="GO" id="GO:0000049">
    <property type="term" value="F:tRNA binding"/>
    <property type="evidence" value="ECO:0007669"/>
    <property type="project" value="TreeGrafter"/>
</dbReference>
<evidence type="ECO:0000256" key="7">
    <source>
        <dbReference type="ARBA" id="ARBA00022842"/>
    </source>
</evidence>
<reference evidence="13 14" key="1">
    <citation type="journal article" date="2015" name="Nature">
        <title>rRNA introns, odd ribosomes, and small enigmatic genomes across a large radiation of phyla.</title>
        <authorList>
            <person name="Brown C.T."/>
            <person name="Hug L.A."/>
            <person name="Thomas B.C."/>
            <person name="Sharon I."/>
            <person name="Castelle C.J."/>
            <person name="Singh A."/>
            <person name="Wilkins M.J."/>
            <person name="Williams K.H."/>
            <person name="Banfield J.F."/>
        </authorList>
    </citation>
    <scope>NUCLEOTIDE SEQUENCE [LARGE SCALE GENOMIC DNA]</scope>
</reference>
<dbReference type="PANTHER" id="PTHR46173:SF1">
    <property type="entry name" value="CCA TRNA NUCLEOTIDYLTRANSFERASE 1, MITOCHONDRIAL"/>
    <property type="match status" value="1"/>
</dbReference>
<dbReference type="GO" id="GO:0008033">
    <property type="term" value="P:tRNA processing"/>
    <property type="evidence" value="ECO:0007669"/>
    <property type="project" value="UniProtKB-KW"/>
</dbReference>
<dbReference type="Pfam" id="PF01743">
    <property type="entry name" value="PolyA_pol"/>
    <property type="match status" value="1"/>
</dbReference>
<dbReference type="Pfam" id="PF12627">
    <property type="entry name" value="PolyA_pol_RNAbd"/>
    <property type="match status" value="1"/>
</dbReference>
<dbReference type="EMBL" id="LCJW01000044">
    <property type="protein sequence ID" value="KKT84938.1"/>
    <property type="molecule type" value="Genomic_DNA"/>
</dbReference>
<organism evidence="13 14">
    <name type="scientific">Candidatus Collierbacteria bacterium GW2011_GWA2_44_99</name>
    <dbReference type="NCBI Taxonomy" id="1618380"/>
    <lineage>
        <taxon>Bacteria</taxon>
        <taxon>Candidatus Collieribacteriota</taxon>
    </lineage>
</organism>
<dbReference type="InterPro" id="IPR006675">
    <property type="entry name" value="HDIG_dom"/>
</dbReference>
<keyword evidence="4" id="KW-0548">Nucleotidyltransferase</keyword>
<dbReference type="Gene3D" id="1.10.3090.10">
    <property type="entry name" value="cca-adding enzyme, domain 2"/>
    <property type="match status" value="1"/>
</dbReference>
<dbReference type="CDD" id="cd00077">
    <property type="entry name" value="HDc"/>
    <property type="match status" value="1"/>
</dbReference>
<comment type="caution">
    <text evidence="13">The sequence shown here is derived from an EMBL/GenBank/DDBJ whole genome shotgun (WGS) entry which is preliminary data.</text>
</comment>
<name>A0A0G1KN26_9BACT</name>
<dbReference type="InterPro" id="IPR003607">
    <property type="entry name" value="HD/PDEase_dom"/>
</dbReference>
<dbReference type="CDD" id="cd05398">
    <property type="entry name" value="NT_ClassII-CCAase"/>
    <property type="match status" value="1"/>
</dbReference>
<feature type="domain" description="tRNA nucleotidyltransferase/poly(A) polymerase RNA and SrmB- binding" evidence="11">
    <location>
        <begin position="205"/>
        <end position="264"/>
    </location>
</feature>
<feature type="domain" description="CCA-adding enzyme C-terminal" evidence="12">
    <location>
        <begin position="360"/>
        <end position="497"/>
    </location>
</feature>
<dbReference type="GO" id="GO:0016779">
    <property type="term" value="F:nucleotidyltransferase activity"/>
    <property type="evidence" value="ECO:0007669"/>
    <property type="project" value="UniProtKB-KW"/>
</dbReference>